<feature type="region of interest" description="Disordered" evidence="3">
    <location>
        <begin position="495"/>
        <end position="579"/>
    </location>
</feature>
<organism evidence="5 6">
    <name type="scientific">Bordetella genomosp. 5</name>
    <dbReference type="NCBI Taxonomy" id="1395608"/>
    <lineage>
        <taxon>Bacteria</taxon>
        <taxon>Pseudomonadati</taxon>
        <taxon>Pseudomonadota</taxon>
        <taxon>Betaproteobacteria</taxon>
        <taxon>Burkholderiales</taxon>
        <taxon>Alcaligenaceae</taxon>
        <taxon>Bordetella</taxon>
    </lineage>
</organism>
<dbReference type="Gene3D" id="3.40.50.2300">
    <property type="match status" value="4"/>
</dbReference>
<keyword evidence="2" id="KW-0732">Signal</keyword>
<evidence type="ECO:0000256" key="1">
    <source>
        <dbReference type="ARBA" id="ARBA00010062"/>
    </source>
</evidence>
<reference evidence="5 6" key="1">
    <citation type="submission" date="2017-05" db="EMBL/GenBank/DDBJ databases">
        <title>Complete and WGS of Bordetella genogroups.</title>
        <authorList>
            <person name="Spilker T."/>
            <person name="LiPuma J."/>
        </authorList>
    </citation>
    <scope>NUCLEOTIDE SEQUENCE [LARGE SCALE GENOMIC DNA]</scope>
    <source>
        <strain evidence="5 6">AU10456</strain>
    </source>
</reference>
<protein>
    <recommendedName>
        <fullName evidence="4">Leucine-binding protein domain-containing protein</fullName>
    </recommendedName>
</protein>
<dbReference type="Proteomes" id="UP000216913">
    <property type="component" value="Unassembled WGS sequence"/>
</dbReference>
<dbReference type="InterPro" id="IPR028081">
    <property type="entry name" value="Leu-bd"/>
</dbReference>
<feature type="domain" description="Leucine-binding protein" evidence="4">
    <location>
        <begin position="89"/>
        <end position="316"/>
    </location>
</feature>
<dbReference type="PANTHER" id="PTHR30483:SF37">
    <property type="entry name" value="ABC TRANSPORTER SUBSTRATE-BINDING PROTEIN"/>
    <property type="match status" value="1"/>
</dbReference>
<comment type="caution">
    <text evidence="5">The sequence shown here is derived from an EMBL/GenBank/DDBJ whole genome shotgun (WGS) entry which is preliminary data.</text>
</comment>
<feature type="compositionally biased region" description="Low complexity" evidence="3">
    <location>
        <begin position="498"/>
        <end position="537"/>
    </location>
</feature>
<feature type="region of interest" description="Disordered" evidence="3">
    <location>
        <begin position="323"/>
        <end position="352"/>
    </location>
</feature>
<dbReference type="OrthoDB" id="9783240at2"/>
<name>A0A261TLP6_9BORD</name>
<dbReference type="InterPro" id="IPR028082">
    <property type="entry name" value="Peripla_BP_I"/>
</dbReference>
<feature type="compositionally biased region" description="Low complexity" evidence="3">
    <location>
        <begin position="334"/>
        <end position="352"/>
    </location>
</feature>
<dbReference type="SUPFAM" id="SSF53822">
    <property type="entry name" value="Periplasmic binding protein-like I"/>
    <property type="match status" value="1"/>
</dbReference>
<sequence length="579" mass="59682">MLTASLFARPFAFAPARSHRRRPAVSCPRHAATAMPFRFVIALFATTLMLGAATASATSAPQAPAARMPAGATPPPIRLGDIIGSRQDPAQAAYRKGWQLALEALNAEGGVMGRKLQVVTREDGGQAQETARLAAELADREGVVALMGGASEATAGALSAYAGEHQILYLATLARGEALTWSRNNRYTYRLPPSVRMRVAAVAPKALGQRRTRWAIVHRDDEAGRESAAAFRSVMQAFQSHIEFVATQPLPTTAKALDETVHALADARPDALFLDLDAAGLARFAHAGYARQLFDGRAVVALDAANPDAIAALEGGAGMPAAGVPAPGGPAPAVPSRGSPAPGSPAPGATVPTSPNAGAAVAGLPAGWLVTGYAWEGIASPAAQAFVEAYRKRHGETPTASALLGYAAIQSFAAGLRVAQTTDSAQLAEAFSGLRVDTPVATIHYRPLDHQSTLGVYTGLLTGAPPPAAVNSVNYQEGGRLQPLDHDVRRLRGEGRARTAPAATAAPAQNAPAQNAASDAAADAAPTTPGKAGATPAQPRPATPSHLVRPATPVTRPADTWTPDAGPVLQDWPSDAQAR</sequence>
<proteinExistence type="inferred from homology"/>
<accession>A0A261TLP6</accession>
<evidence type="ECO:0000313" key="5">
    <source>
        <dbReference type="EMBL" id="OZI50355.1"/>
    </source>
</evidence>
<dbReference type="AlphaFoldDB" id="A0A261TLP6"/>
<keyword evidence="6" id="KW-1185">Reference proteome</keyword>
<dbReference type="Pfam" id="PF13458">
    <property type="entry name" value="Peripla_BP_6"/>
    <property type="match status" value="2"/>
</dbReference>
<dbReference type="EMBL" id="NEVP01000007">
    <property type="protein sequence ID" value="OZI50355.1"/>
    <property type="molecule type" value="Genomic_DNA"/>
</dbReference>
<gene>
    <name evidence="5" type="ORF">CAL25_13665</name>
</gene>
<dbReference type="PANTHER" id="PTHR30483">
    <property type="entry name" value="LEUCINE-SPECIFIC-BINDING PROTEIN"/>
    <property type="match status" value="1"/>
</dbReference>
<evidence type="ECO:0000256" key="3">
    <source>
        <dbReference type="SAM" id="MobiDB-lite"/>
    </source>
</evidence>
<comment type="similarity">
    <text evidence="1">Belongs to the leucine-binding protein family.</text>
</comment>
<feature type="domain" description="Leucine-binding protein" evidence="4">
    <location>
        <begin position="368"/>
        <end position="454"/>
    </location>
</feature>
<evidence type="ECO:0000256" key="2">
    <source>
        <dbReference type="ARBA" id="ARBA00022729"/>
    </source>
</evidence>
<evidence type="ECO:0000313" key="6">
    <source>
        <dbReference type="Proteomes" id="UP000216913"/>
    </source>
</evidence>
<evidence type="ECO:0000259" key="4">
    <source>
        <dbReference type="Pfam" id="PF13458"/>
    </source>
</evidence>
<dbReference type="InterPro" id="IPR051010">
    <property type="entry name" value="BCAA_transport"/>
</dbReference>